<proteinExistence type="predicted"/>
<organism evidence="1 2">
    <name type="scientific">Zancudomyces culisetae</name>
    <name type="common">Gut fungus</name>
    <name type="synonym">Smittium culisetae</name>
    <dbReference type="NCBI Taxonomy" id="1213189"/>
    <lineage>
        <taxon>Eukaryota</taxon>
        <taxon>Fungi</taxon>
        <taxon>Fungi incertae sedis</taxon>
        <taxon>Zoopagomycota</taxon>
        <taxon>Kickxellomycotina</taxon>
        <taxon>Harpellomycetes</taxon>
        <taxon>Harpellales</taxon>
        <taxon>Legeriomycetaceae</taxon>
        <taxon>Zancudomyces</taxon>
    </lineage>
</organism>
<name>A0A1R1PVE2_ZANCU</name>
<dbReference type="Proteomes" id="UP000188320">
    <property type="component" value="Unassembled WGS sequence"/>
</dbReference>
<sequence length="92" mass="10227">MLVVNVAVFIRMEFPKPNIRPCVRVNCQTCLLKLASSNPKTQHDVPRIVVRLSPIVPINGPTKIPNISVNDEQNVPIQEMVAALVVANITFR</sequence>
<accession>A0A1R1PVE2</accession>
<protein>
    <submittedName>
        <fullName evidence="1">Uncharacterized protein</fullName>
    </submittedName>
</protein>
<dbReference type="AlphaFoldDB" id="A0A1R1PVE2"/>
<gene>
    <name evidence="1" type="ORF">AX774_g1525</name>
</gene>
<comment type="caution">
    <text evidence="1">The sequence shown here is derived from an EMBL/GenBank/DDBJ whole genome shotgun (WGS) entry which is preliminary data.</text>
</comment>
<dbReference type="EMBL" id="LSSK01000129">
    <property type="protein sequence ID" value="OMH84935.1"/>
    <property type="molecule type" value="Genomic_DNA"/>
</dbReference>
<evidence type="ECO:0000313" key="1">
    <source>
        <dbReference type="EMBL" id="OMH84935.1"/>
    </source>
</evidence>
<reference evidence="2" key="1">
    <citation type="submission" date="2017-01" db="EMBL/GenBank/DDBJ databases">
        <authorList>
            <person name="Wang Y."/>
            <person name="White M."/>
            <person name="Kvist S."/>
            <person name="Moncalvo J.-M."/>
        </authorList>
    </citation>
    <scope>NUCLEOTIDE SEQUENCE [LARGE SCALE GENOMIC DNA]</scope>
    <source>
        <strain evidence="2">COL-18-3</strain>
    </source>
</reference>
<keyword evidence="2" id="KW-1185">Reference proteome</keyword>
<evidence type="ECO:0000313" key="2">
    <source>
        <dbReference type="Proteomes" id="UP000188320"/>
    </source>
</evidence>